<keyword evidence="2" id="KW-0732">Signal</keyword>
<protein>
    <recommendedName>
        <fullName evidence="5">Lipoprotein</fullName>
    </recommendedName>
</protein>
<keyword evidence="4" id="KW-1185">Reference proteome</keyword>
<accession>W0RDE9</accession>
<name>W0RDE9_9BACT</name>
<sequence length="241" mass="25669">MRMARLPLLLLALVALDACGGASDRGTPARHDTTAAPAPDRPATLGPCATPAGGDSLCFVGSRSHDFAGDGRPFRIEIDARGPAPDSLRVALRIVRNDSVYHRADWSTALYGRYDDGPVSRDSTRRRAAAHLARLLGDSAFVPVRALLGGAPAPDAMLREAIAFDVQVAEERRRRGLAPGDTLPIAARESPAPVADSARVRALAAELRGATAYRYYAGGEATYAVAWSRAERRFVTVFSCC</sequence>
<evidence type="ECO:0000256" key="1">
    <source>
        <dbReference type="SAM" id="MobiDB-lite"/>
    </source>
</evidence>
<dbReference type="InParanoid" id="W0RDE9"/>
<dbReference type="Proteomes" id="UP000019151">
    <property type="component" value="Chromosome"/>
</dbReference>
<dbReference type="HOGENOM" id="CLU_1150558_0_0_0"/>
<dbReference type="KEGG" id="gba:J421_1602"/>
<proteinExistence type="predicted"/>
<evidence type="ECO:0000313" key="4">
    <source>
        <dbReference type="Proteomes" id="UP000019151"/>
    </source>
</evidence>
<evidence type="ECO:0008006" key="5">
    <source>
        <dbReference type="Google" id="ProtNLM"/>
    </source>
</evidence>
<dbReference type="EMBL" id="CP007128">
    <property type="protein sequence ID" value="AHG89139.1"/>
    <property type="molecule type" value="Genomic_DNA"/>
</dbReference>
<organism evidence="3 4">
    <name type="scientific">Gemmatirosa kalamazoonensis</name>
    <dbReference type="NCBI Taxonomy" id="861299"/>
    <lineage>
        <taxon>Bacteria</taxon>
        <taxon>Pseudomonadati</taxon>
        <taxon>Gemmatimonadota</taxon>
        <taxon>Gemmatimonadia</taxon>
        <taxon>Gemmatimonadales</taxon>
        <taxon>Gemmatimonadaceae</taxon>
        <taxon>Gemmatirosa</taxon>
    </lineage>
</organism>
<evidence type="ECO:0000313" key="3">
    <source>
        <dbReference type="EMBL" id="AHG89139.1"/>
    </source>
</evidence>
<dbReference type="STRING" id="861299.J421_1602"/>
<evidence type="ECO:0000256" key="2">
    <source>
        <dbReference type="SAM" id="SignalP"/>
    </source>
</evidence>
<feature type="compositionally biased region" description="Low complexity" evidence="1">
    <location>
        <begin position="34"/>
        <end position="43"/>
    </location>
</feature>
<feature type="region of interest" description="Disordered" evidence="1">
    <location>
        <begin position="24"/>
        <end position="43"/>
    </location>
</feature>
<dbReference type="AlphaFoldDB" id="W0RDE9"/>
<gene>
    <name evidence="3" type="ORF">J421_1602</name>
</gene>
<feature type="chain" id="PRO_5004795388" description="Lipoprotein" evidence="2">
    <location>
        <begin position="18"/>
        <end position="241"/>
    </location>
</feature>
<reference evidence="3 4" key="1">
    <citation type="journal article" date="2014" name="Genome Announc.">
        <title>Genome Sequence and Methylome of Soil Bacterium Gemmatirosa kalamazoonensis KBS708T, a Member of the Rarely Cultivated Gemmatimonadetes Phylum.</title>
        <authorList>
            <person name="Debruyn J.M."/>
            <person name="Radosevich M."/>
            <person name="Wommack K.E."/>
            <person name="Polson S.W."/>
            <person name="Hauser L.J."/>
            <person name="Fawaz M.N."/>
            <person name="Korlach J."/>
            <person name="Tsai Y.C."/>
        </authorList>
    </citation>
    <scope>NUCLEOTIDE SEQUENCE [LARGE SCALE GENOMIC DNA]</scope>
    <source>
        <strain evidence="3 4">KBS708</strain>
    </source>
</reference>
<feature type="signal peptide" evidence="2">
    <location>
        <begin position="1"/>
        <end position="17"/>
    </location>
</feature>